<organism evidence="7 8">
    <name type="scientific">Kribbella hippodromi</name>
    <dbReference type="NCBI Taxonomy" id="434347"/>
    <lineage>
        <taxon>Bacteria</taxon>
        <taxon>Bacillati</taxon>
        <taxon>Actinomycetota</taxon>
        <taxon>Actinomycetes</taxon>
        <taxon>Propionibacteriales</taxon>
        <taxon>Kribbellaceae</taxon>
        <taxon>Kribbella</taxon>
    </lineage>
</organism>
<evidence type="ECO:0000256" key="3">
    <source>
        <dbReference type="ARBA" id="ARBA00023163"/>
    </source>
</evidence>
<name>A0ABP4N0T3_9ACTN</name>
<feature type="DNA-binding region" description="H-T-H motif" evidence="4">
    <location>
        <begin position="44"/>
        <end position="63"/>
    </location>
</feature>
<keyword evidence="2 4" id="KW-0238">DNA-binding</keyword>
<keyword evidence="3" id="KW-0804">Transcription</keyword>
<dbReference type="InterPro" id="IPR004111">
    <property type="entry name" value="Repressor_TetR_C"/>
</dbReference>
<evidence type="ECO:0000256" key="4">
    <source>
        <dbReference type="PROSITE-ProRule" id="PRU00335"/>
    </source>
</evidence>
<dbReference type="PANTHER" id="PTHR30055:SF151">
    <property type="entry name" value="TRANSCRIPTIONAL REGULATORY PROTEIN"/>
    <property type="match status" value="1"/>
</dbReference>
<keyword evidence="8" id="KW-1185">Reference proteome</keyword>
<evidence type="ECO:0000259" key="6">
    <source>
        <dbReference type="PROSITE" id="PS50977"/>
    </source>
</evidence>
<protein>
    <submittedName>
        <fullName evidence="7">TetR family transcriptional regulator ActII</fullName>
    </submittedName>
</protein>
<evidence type="ECO:0000256" key="2">
    <source>
        <dbReference type="ARBA" id="ARBA00023125"/>
    </source>
</evidence>
<dbReference type="PANTHER" id="PTHR30055">
    <property type="entry name" value="HTH-TYPE TRANSCRIPTIONAL REGULATOR RUTR"/>
    <property type="match status" value="1"/>
</dbReference>
<dbReference type="Gene3D" id="1.10.357.10">
    <property type="entry name" value="Tetracycline Repressor, domain 2"/>
    <property type="match status" value="1"/>
</dbReference>
<keyword evidence="1" id="KW-0805">Transcription regulation</keyword>
<sequence length="245" mass="26680">MSQPPWQPIAPAKPARPAKEPLTRDRIVDAAMRVLTQSGYEAVSMRKIASELGTGPASLYAHVANKRELDQLLVERTAEQMVFDDPIDPDRWQEQLKATMREMLRAMRANPGVARAAIGAVPVGERALRTTERILTLLKAGNVPDQAAAWAVDLIPLYVTAVAFEETVQSASDWTPEDVERFVNNLRTYFEGLPADRFPLTVALANQLTSGADGDARFEFGLTVITAGLAALAPTPLTPTPNPNP</sequence>
<dbReference type="Pfam" id="PF02909">
    <property type="entry name" value="TetR_C_1"/>
    <property type="match status" value="1"/>
</dbReference>
<dbReference type="SUPFAM" id="SSF48498">
    <property type="entry name" value="Tetracyclin repressor-like, C-terminal domain"/>
    <property type="match status" value="1"/>
</dbReference>
<dbReference type="EMBL" id="BAAAPH010000002">
    <property type="protein sequence ID" value="GAA1551740.1"/>
    <property type="molecule type" value="Genomic_DNA"/>
</dbReference>
<reference evidence="8" key="1">
    <citation type="journal article" date="2019" name="Int. J. Syst. Evol. Microbiol.">
        <title>The Global Catalogue of Microorganisms (GCM) 10K type strain sequencing project: providing services to taxonomists for standard genome sequencing and annotation.</title>
        <authorList>
            <consortium name="The Broad Institute Genomics Platform"/>
            <consortium name="The Broad Institute Genome Sequencing Center for Infectious Disease"/>
            <person name="Wu L."/>
            <person name="Ma J."/>
        </authorList>
    </citation>
    <scope>NUCLEOTIDE SEQUENCE [LARGE SCALE GENOMIC DNA]</scope>
    <source>
        <strain evidence="8">JCM 15572</strain>
    </source>
</reference>
<gene>
    <name evidence="7" type="primary">actII</name>
    <name evidence="7" type="ORF">GCM10009804_05770</name>
</gene>
<dbReference type="Proteomes" id="UP001501705">
    <property type="component" value="Unassembled WGS sequence"/>
</dbReference>
<feature type="domain" description="HTH tetR-type" evidence="6">
    <location>
        <begin position="21"/>
        <end position="81"/>
    </location>
</feature>
<evidence type="ECO:0000313" key="8">
    <source>
        <dbReference type="Proteomes" id="UP001501705"/>
    </source>
</evidence>
<comment type="caution">
    <text evidence="7">The sequence shown here is derived from an EMBL/GenBank/DDBJ whole genome shotgun (WGS) entry which is preliminary data.</text>
</comment>
<evidence type="ECO:0000256" key="1">
    <source>
        <dbReference type="ARBA" id="ARBA00023015"/>
    </source>
</evidence>
<proteinExistence type="predicted"/>
<dbReference type="RefSeq" id="WP_344231727.1">
    <property type="nucleotide sequence ID" value="NZ_BAAAPH010000002.1"/>
</dbReference>
<feature type="region of interest" description="Disordered" evidence="5">
    <location>
        <begin position="1"/>
        <end position="22"/>
    </location>
</feature>
<dbReference type="SUPFAM" id="SSF46689">
    <property type="entry name" value="Homeodomain-like"/>
    <property type="match status" value="1"/>
</dbReference>
<evidence type="ECO:0000256" key="5">
    <source>
        <dbReference type="SAM" id="MobiDB-lite"/>
    </source>
</evidence>
<evidence type="ECO:0000313" key="7">
    <source>
        <dbReference type="EMBL" id="GAA1551740.1"/>
    </source>
</evidence>
<dbReference type="InterPro" id="IPR036271">
    <property type="entry name" value="Tet_transcr_reg_TetR-rel_C_sf"/>
</dbReference>
<accession>A0ABP4N0T3</accession>
<dbReference type="InterPro" id="IPR050109">
    <property type="entry name" value="HTH-type_TetR-like_transc_reg"/>
</dbReference>
<dbReference type="PRINTS" id="PR00455">
    <property type="entry name" value="HTHTETR"/>
</dbReference>
<dbReference type="InterPro" id="IPR009057">
    <property type="entry name" value="Homeodomain-like_sf"/>
</dbReference>
<dbReference type="Pfam" id="PF00440">
    <property type="entry name" value="TetR_N"/>
    <property type="match status" value="1"/>
</dbReference>
<dbReference type="PROSITE" id="PS50977">
    <property type="entry name" value="HTH_TETR_2"/>
    <property type="match status" value="1"/>
</dbReference>
<dbReference type="InterPro" id="IPR001647">
    <property type="entry name" value="HTH_TetR"/>
</dbReference>